<evidence type="ECO:0000256" key="7">
    <source>
        <dbReference type="ARBA" id="ARBA00024735"/>
    </source>
</evidence>
<dbReference type="AlphaFoldDB" id="A0A6J4UXD0"/>
<dbReference type="GO" id="GO:0000156">
    <property type="term" value="F:phosphorelay response regulator activity"/>
    <property type="evidence" value="ECO:0007669"/>
    <property type="project" value="TreeGrafter"/>
</dbReference>
<dbReference type="InterPro" id="IPR011006">
    <property type="entry name" value="CheY-like_superfamily"/>
</dbReference>
<dbReference type="SMART" id="SM00862">
    <property type="entry name" value="Trans_reg_C"/>
    <property type="match status" value="1"/>
</dbReference>
<protein>
    <recommendedName>
        <fullName evidence="1">Phosphate regulon transcriptional regulatory protein PhoB</fullName>
    </recommendedName>
</protein>
<dbReference type="SUPFAM" id="SSF46894">
    <property type="entry name" value="C-terminal effector domain of the bipartite response regulators"/>
    <property type="match status" value="1"/>
</dbReference>
<keyword evidence="5 9" id="KW-0238">DNA-binding</keyword>
<evidence type="ECO:0000259" key="11">
    <source>
        <dbReference type="PROSITE" id="PS51755"/>
    </source>
</evidence>
<feature type="DNA-binding region" description="OmpR/PhoB-type" evidence="9">
    <location>
        <begin position="136"/>
        <end position="235"/>
    </location>
</feature>
<dbReference type="PANTHER" id="PTHR48111:SF40">
    <property type="entry name" value="PHOSPHATE REGULON TRANSCRIPTIONAL REGULATORY PROTEIN PHOB"/>
    <property type="match status" value="1"/>
</dbReference>
<dbReference type="Gene3D" id="3.40.50.2300">
    <property type="match status" value="1"/>
</dbReference>
<name>A0A6J4UXD0_9BACT</name>
<evidence type="ECO:0000256" key="4">
    <source>
        <dbReference type="ARBA" id="ARBA00023015"/>
    </source>
</evidence>
<dbReference type="Gene3D" id="6.10.250.690">
    <property type="match status" value="1"/>
</dbReference>
<dbReference type="GO" id="GO:0032993">
    <property type="term" value="C:protein-DNA complex"/>
    <property type="evidence" value="ECO:0007669"/>
    <property type="project" value="TreeGrafter"/>
</dbReference>
<evidence type="ECO:0000256" key="9">
    <source>
        <dbReference type="PROSITE-ProRule" id="PRU01091"/>
    </source>
</evidence>
<dbReference type="CDD" id="cd00383">
    <property type="entry name" value="trans_reg_C"/>
    <property type="match status" value="1"/>
</dbReference>
<dbReference type="InterPro" id="IPR001789">
    <property type="entry name" value="Sig_transdc_resp-reg_receiver"/>
</dbReference>
<feature type="modified residue" description="4-aspartylphosphate" evidence="8">
    <location>
        <position position="53"/>
    </location>
</feature>
<dbReference type="PANTHER" id="PTHR48111">
    <property type="entry name" value="REGULATOR OF RPOS"/>
    <property type="match status" value="1"/>
</dbReference>
<sequence length="235" mass="26734">MVKKVLVVDDERVLAETIGYNLRREGYAAVAAYDGQEALQSARREKPDAVILDVMLPKLDGFEVCRALRRETTVPILMLTAREGEIDKVLGLELGADDYLTKPFSMRELLARVKALLRRSEMLADATDESGTVETARPLEVGPLRIDAAQHRATWDNRPLELKPKEFDLLLFLARNRGTVLSRDVLLERVWGYDYPIDTRTVDVHVRWLREKIEANPGRPAHLQTVRGLGYRFVV</sequence>
<dbReference type="Gene3D" id="1.10.10.10">
    <property type="entry name" value="Winged helix-like DNA-binding domain superfamily/Winged helix DNA-binding domain"/>
    <property type="match status" value="1"/>
</dbReference>
<dbReference type="Pfam" id="PF00072">
    <property type="entry name" value="Response_reg"/>
    <property type="match status" value="1"/>
</dbReference>
<dbReference type="Pfam" id="PF00486">
    <property type="entry name" value="Trans_reg_C"/>
    <property type="match status" value="1"/>
</dbReference>
<evidence type="ECO:0000256" key="3">
    <source>
        <dbReference type="ARBA" id="ARBA00023012"/>
    </source>
</evidence>
<dbReference type="InterPro" id="IPR036388">
    <property type="entry name" value="WH-like_DNA-bd_sf"/>
</dbReference>
<gene>
    <name evidence="12" type="ORF">AVDCRST_MAG88-1659</name>
</gene>
<dbReference type="EMBL" id="CADCWM010000483">
    <property type="protein sequence ID" value="CAA9563089.1"/>
    <property type="molecule type" value="Genomic_DNA"/>
</dbReference>
<evidence type="ECO:0000259" key="10">
    <source>
        <dbReference type="PROSITE" id="PS50110"/>
    </source>
</evidence>
<dbReference type="InterPro" id="IPR039420">
    <property type="entry name" value="WalR-like"/>
</dbReference>
<evidence type="ECO:0000256" key="8">
    <source>
        <dbReference type="PROSITE-ProRule" id="PRU00169"/>
    </source>
</evidence>
<feature type="domain" description="OmpR/PhoB-type" evidence="11">
    <location>
        <begin position="136"/>
        <end position="235"/>
    </location>
</feature>
<accession>A0A6J4UXD0</accession>
<dbReference type="InterPro" id="IPR001867">
    <property type="entry name" value="OmpR/PhoB-type_DNA-bd"/>
</dbReference>
<dbReference type="FunFam" id="1.10.10.10:FF:000018">
    <property type="entry name" value="DNA-binding response regulator ResD"/>
    <property type="match status" value="1"/>
</dbReference>
<evidence type="ECO:0000256" key="6">
    <source>
        <dbReference type="ARBA" id="ARBA00023163"/>
    </source>
</evidence>
<keyword evidence="4" id="KW-0805">Transcription regulation</keyword>
<dbReference type="PROSITE" id="PS51755">
    <property type="entry name" value="OMPR_PHOB"/>
    <property type="match status" value="1"/>
</dbReference>
<evidence type="ECO:0000313" key="12">
    <source>
        <dbReference type="EMBL" id="CAA9563089.1"/>
    </source>
</evidence>
<dbReference type="GO" id="GO:0000976">
    <property type="term" value="F:transcription cis-regulatory region binding"/>
    <property type="evidence" value="ECO:0007669"/>
    <property type="project" value="TreeGrafter"/>
</dbReference>
<dbReference type="InterPro" id="IPR016032">
    <property type="entry name" value="Sig_transdc_resp-reg_C-effctor"/>
</dbReference>
<feature type="domain" description="Response regulatory" evidence="10">
    <location>
        <begin position="4"/>
        <end position="117"/>
    </location>
</feature>
<dbReference type="PROSITE" id="PS50110">
    <property type="entry name" value="RESPONSE_REGULATORY"/>
    <property type="match status" value="1"/>
</dbReference>
<dbReference type="SUPFAM" id="SSF52172">
    <property type="entry name" value="CheY-like"/>
    <property type="match status" value="1"/>
</dbReference>
<keyword evidence="3" id="KW-0902">Two-component regulatory system</keyword>
<keyword evidence="2 8" id="KW-0597">Phosphoprotein</keyword>
<comment type="function">
    <text evidence="7">This protein is a positive regulator for the phosphate regulon. Transcription of this operon is positively regulated by PhoB and PhoR when phosphate is limited.</text>
</comment>
<dbReference type="SMART" id="SM00448">
    <property type="entry name" value="REC"/>
    <property type="match status" value="1"/>
</dbReference>
<evidence type="ECO:0000256" key="5">
    <source>
        <dbReference type="ARBA" id="ARBA00023125"/>
    </source>
</evidence>
<organism evidence="12">
    <name type="scientific">uncultured Thermomicrobiales bacterium</name>
    <dbReference type="NCBI Taxonomy" id="1645740"/>
    <lineage>
        <taxon>Bacteria</taxon>
        <taxon>Pseudomonadati</taxon>
        <taxon>Thermomicrobiota</taxon>
        <taxon>Thermomicrobia</taxon>
        <taxon>Thermomicrobiales</taxon>
        <taxon>environmental samples</taxon>
    </lineage>
</organism>
<keyword evidence="6" id="KW-0804">Transcription</keyword>
<dbReference type="GO" id="GO:0006355">
    <property type="term" value="P:regulation of DNA-templated transcription"/>
    <property type="evidence" value="ECO:0007669"/>
    <property type="project" value="InterPro"/>
</dbReference>
<evidence type="ECO:0000256" key="1">
    <source>
        <dbReference type="ARBA" id="ARBA00013332"/>
    </source>
</evidence>
<evidence type="ECO:0000256" key="2">
    <source>
        <dbReference type="ARBA" id="ARBA00022553"/>
    </source>
</evidence>
<proteinExistence type="predicted"/>
<reference evidence="12" key="1">
    <citation type="submission" date="2020-02" db="EMBL/GenBank/DDBJ databases">
        <authorList>
            <person name="Meier V. D."/>
        </authorList>
    </citation>
    <scope>NUCLEOTIDE SEQUENCE</scope>
    <source>
        <strain evidence="12">AVDCRST_MAG88</strain>
    </source>
</reference>
<dbReference type="GO" id="GO:0005829">
    <property type="term" value="C:cytosol"/>
    <property type="evidence" value="ECO:0007669"/>
    <property type="project" value="TreeGrafter"/>
</dbReference>
<dbReference type="FunFam" id="3.40.50.2300:FF:000001">
    <property type="entry name" value="DNA-binding response regulator PhoB"/>
    <property type="match status" value="1"/>
</dbReference>